<protein>
    <recommendedName>
        <fullName evidence="5">Type II secretion system protein GspG C-terminal domain-containing protein</fullName>
    </recommendedName>
</protein>
<keyword evidence="2" id="KW-1133">Transmembrane helix</keyword>
<keyword evidence="1" id="KW-0488">Methylation</keyword>
<evidence type="ECO:0000256" key="2">
    <source>
        <dbReference type="SAM" id="Phobius"/>
    </source>
</evidence>
<feature type="transmembrane region" description="Helical" evidence="2">
    <location>
        <begin position="12"/>
        <end position="33"/>
    </location>
</feature>
<accession>A0A1G2EV52</accession>
<dbReference type="SUPFAM" id="SSF54523">
    <property type="entry name" value="Pili subunits"/>
    <property type="match status" value="1"/>
</dbReference>
<evidence type="ECO:0000313" key="3">
    <source>
        <dbReference type="EMBL" id="OGZ29617.1"/>
    </source>
</evidence>
<dbReference type="GO" id="GO:0015627">
    <property type="term" value="C:type II protein secretion system complex"/>
    <property type="evidence" value="ECO:0007669"/>
    <property type="project" value="InterPro"/>
</dbReference>
<dbReference type="NCBIfam" id="TIGR02532">
    <property type="entry name" value="IV_pilin_GFxxxE"/>
    <property type="match status" value="1"/>
</dbReference>
<name>A0A1G2EV52_9BACT</name>
<dbReference type="InterPro" id="IPR045584">
    <property type="entry name" value="Pilin-like"/>
</dbReference>
<dbReference type="PRINTS" id="PR00813">
    <property type="entry name" value="BCTERIALGSPG"/>
</dbReference>
<keyword evidence="2" id="KW-0812">Transmembrane</keyword>
<evidence type="ECO:0008006" key="5">
    <source>
        <dbReference type="Google" id="ProtNLM"/>
    </source>
</evidence>
<comment type="caution">
    <text evidence="3">The sequence shown here is derived from an EMBL/GenBank/DDBJ whole genome shotgun (WGS) entry which is preliminary data.</text>
</comment>
<dbReference type="Gene3D" id="3.30.700.10">
    <property type="entry name" value="Glycoprotein, Type 4 Pilin"/>
    <property type="match status" value="1"/>
</dbReference>
<organism evidence="3 4">
    <name type="scientific">Candidatus Niyogibacteria bacterium RIFCSPLOWO2_01_FULL_45_48</name>
    <dbReference type="NCBI Taxonomy" id="1801724"/>
    <lineage>
        <taxon>Bacteria</taxon>
        <taxon>Candidatus Niyogiibacteriota</taxon>
    </lineage>
</organism>
<gene>
    <name evidence="3" type="ORF">A2931_04455</name>
</gene>
<keyword evidence="2" id="KW-0472">Membrane</keyword>
<sequence>MNNKPAKYGFTIVELLVVIAIAAFILSAVFVFLRDAKTRGRDARREEEIKQLQNALNVYNVNRRQFPVCALNVINSSDDCLSQALLADEATAAVPQDPLGGYAGTCLGAGSHVYCYESADGSDYTLYYNLETDSVSGKSAGWQSVRP</sequence>
<evidence type="ECO:0000256" key="1">
    <source>
        <dbReference type="ARBA" id="ARBA00022481"/>
    </source>
</evidence>
<dbReference type="AlphaFoldDB" id="A0A1G2EV52"/>
<dbReference type="Pfam" id="PF07963">
    <property type="entry name" value="N_methyl"/>
    <property type="match status" value="1"/>
</dbReference>
<proteinExistence type="predicted"/>
<dbReference type="InterPro" id="IPR012902">
    <property type="entry name" value="N_methyl_site"/>
</dbReference>
<evidence type="ECO:0000313" key="4">
    <source>
        <dbReference type="Proteomes" id="UP000177486"/>
    </source>
</evidence>
<dbReference type="EMBL" id="MHMQ01000034">
    <property type="protein sequence ID" value="OGZ29617.1"/>
    <property type="molecule type" value="Genomic_DNA"/>
</dbReference>
<dbReference type="InterPro" id="IPR000983">
    <property type="entry name" value="Bac_GSPG_pilin"/>
</dbReference>
<reference evidence="3 4" key="1">
    <citation type="journal article" date="2016" name="Nat. Commun.">
        <title>Thousands of microbial genomes shed light on interconnected biogeochemical processes in an aquifer system.</title>
        <authorList>
            <person name="Anantharaman K."/>
            <person name="Brown C.T."/>
            <person name="Hug L.A."/>
            <person name="Sharon I."/>
            <person name="Castelle C.J."/>
            <person name="Probst A.J."/>
            <person name="Thomas B.C."/>
            <person name="Singh A."/>
            <person name="Wilkins M.J."/>
            <person name="Karaoz U."/>
            <person name="Brodie E.L."/>
            <person name="Williams K.H."/>
            <person name="Hubbard S.S."/>
            <person name="Banfield J.F."/>
        </authorList>
    </citation>
    <scope>NUCLEOTIDE SEQUENCE [LARGE SCALE GENOMIC DNA]</scope>
</reference>
<dbReference type="GO" id="GO:0015628">
    <property type="term" value="P:protein secretion by the type II secretion system"/>
    <property type="evidence" value="ECO:0007669"/>
    <property type="project" value="InterPro"/>
</dbReference>
<dbReference type="Proteomes" id="UP000177486">
    <property type="component" value="Unassembled WGS sequence"/>
</dbReference>